<sequence length="71" mass="7480">MPHPSFDETEYQAGRRAFHDGVSLRDLAERMAGVDGAEAEAKAMSHALGYADAALDCLRRASGVATNLSGS</sequence>
<reference evidence="1 2" key="1">
    <citation type="submission" date="2017-07" db="EMBL/GenBank/DDBJ databases">
        <title>Draft Genome Sequences of Select Purple Nonsulfur Bacteria.</title>
        <authorList>
            <person name="Lasarre B."/>
            <person name="Mckinlay J.B."/>
        </authorList>
    </citation>
    <scope>NUCLEOTIDE SEQUENCE [LARGE SCALE GENOMIC DNA]</scope>
    <source>
        <strain evidence="1 2">DSM 11907</strain>
    </source>
</reference>
<dbReference type="RefSeq" id="WP_111357724.1">
    <property type="nucleotide sequence ID" value="NZ_NHSK01000051.1"/>
</dbReference>
<keyword evidence="2" id="KW-1185">Reference proteome</keyword>
<name>A0A327KJ63_9BRAD</name>
<evidence type="ECO:0000313" key="2">
    <source>
        <dbReference type="Proteomes" id="UP000248863"/>
    </source>
</evidence>
<accession>A0A327KJ63</accession>
<proteinExistence type="predicted"/>
<comment type="caution">
    <text evidence="1">The sequence shown here is derived from an EMBL/GenBank/DDBJ whole genome shotgun (WGS) entry which is preliminary data.</text>
</comment>
<protein>
    <submittedName>
        <fullName evidence="1">Uncharacterized protein</fullName>
    </submittedName>
</protein>
<evidence type="ECO:0000313" key="1">
    <source>
        <dbReference type="EMBL" id="RAI38166.1"/>
    </source>
</evidence>
<organism evidence="1 2">
    <name type="scientific">Rhodoplanes elegans</name>
    <dbReference type="NCBI Taxonomy" id="29408"/>
    <lineage>
        <taxon>Bacteria</taxon>
        <taxon>Pseudomonadati</taxon>
        <taxon>Pseudomonadota</taxon>
        <taxon>Alphaproteobacteria</taxon>
        <taxon>Hyphomicrobiales</taxon>
        <taxon>Nitrobacteraceae</taxon>
        <taxon>Rhodoplanes</taxon>
    </lineage>
</organism>
<dbReference type="AlphaFoldDB" id="A0A327KJ63"/>
<dbReference type="Proteomes" id="UP000248863">
    <property type="component" value="Unassembled WGS sequence"/>
</dbReference>
<gene>
    <name evidence="1" type="ORF">CH338_13690</name>
</gene>
<dbReference type="EMBL" id="NPEU01000140">
    <property type="protein sequence ID" value="RAI38166.1"/>
    <property type="molecule type" value="Genomic_DNA"/>
</dbReference>